<proteinExistence type="predicted"/>
<dbReference type="EMBL" id="CP127225">
    <property type="protein sequence ID" value="WIX05299.1"/>
    <property type="molecule type" value="Genomic_DNA"/>
</dbReference>
<accession>A0AAJ6GSG6</accession>
<organism evidence="1 2">
    <name type="scientific">Xanthomonas oryzae pv. leersiae</name>
    <dbReference type="NCBI Taxonomy" id="3112258"/>
    <lineage>
        <taxon>Bacteria</taxon>
        <taxon>Pseudomonadati</taxon>
        <taxon>Pseudomonadota</taxon>
        <taxon>Gammaproteobacteria</taxon>
        <taxon>Lysobacterales</taxon>
        <taxon>Lysobacteraceae</taxon>
        <taxon>Xanthomonas</taxon>
    </lineage>
</organism>
<reference evidence="1 2" key="1">
    <citation type="submission" date="2023-05" db="EMBL/GenBank/DDBJ databases">
        <title>Complete Genome Resource of Xanthomonas oryzae pv. leersiae Strain YNJC Isolated From Plateau Japonica Rice in Southwest China.</title>
        <authorList>
            <person name="Aa X."/>
            <person name="Mei L."/>
            <person name="Liu P."/>
            <person name="Yang Y."/>
            <person name="Tang C."/>
            <person name="Zhang F."/>
            <person name="Dong C."/>
            <person name="Wang B."/>
            <person name="Chen X."/>
            <person name="Dai L."/>
        </authorList>
    </citation>
    <scope>NUCLEOTIDE SEQUENCE [LARGE SCALE GENOMIC DNA]</scope>
    <source>
        <strain evidence="1 2">YNJC</strain>
    </source>
</reference>
<evidence type="ECO:0000313" key="2">
    <source>
        <dbReference type="Proteomes" id="UP001228059"/>
    </source>
</evidence>
<evidence type="ECO:0000313" key="1">
    <source>
        <dbReference type="EMBL" id="WIX05299.1"/>
    </source>
</evidence>
<protein>
    <submittedName>
        <fullName evidence="1">Uncharacterized protein</fullName>
    </submittedName>
</protein>
<dbReference type="Proteomes" id="UP001228059">
    <property type="component" value="Chromosome"/>
</dbReference>
<sequence length="76" mass="8314">MASSNQREKRMGQYPSQGIAMDLIAQFQALDTRFLLALHHGDVDAVAVARRELAMRGVDGTGRWVGFAQAGERLGI</sequence>
<name>A0AAJ6GSG6_9XANT</name>
<dbReference type="AlphaFoldDB" id="A0AAJ6GSG6"/>
<dbReference type="RefSeq" id="WP_131078152.1">
    <property type="nucleotide sequence ID" value="NZ_CP127225.1"/>
</dbReference>
<gene>
    <name evidence="1" type="ORF">QN060_13620</name>
</gene>